<dbReference type="InterPro" id="IPR051801">
    <property type="entry name" value="GH28_Enzymes"/>
</dbReference>
<sequence length="443" mass="49795">MHFKKRLTMLSVAVFGIISILQAQEQFPDGSKISQWFKDVQHTEIDELGDQYVITDFGVTGDSTQIQTAKIQSVIDKAHQEGGGVVVIPRGTFLSGSLFFKPGTHLHLQEGATLKGSDDISNFELVDTRMEGQSVKYFAALVNANQVDGFTVSGSGTLDGNGLRYWKAFWLRRKFNPQCTNMDEMRPRVLYVSNSKDVQISGVHLKDSPFWTSHYYKCENLRLLDLTITAPASPVKAPSSDAVDLDACKNVHIKNCFMAVNDDAIALKGGKGPHADKDPNNGANHNILIEDCTFGFCHSTLTCGSESIHSYNILYRNNKLEGAKRMLQLKMRPDTPQQYENIVVENVKGTADIMLFVHPWTQFFDLKGEKDIKMSYAQNIILRNIDLECKVFFDVRNSDQYKLSNFTFENLKIQAEKPLFNQDYIDGIVVKNVVINGEQIAQQ</sequence>
<reference evidence="6" key="1">
    <citation type="journal article" date="2021" name="PeerJ">
        <title>Extensive microbial diversity within the chicken gut microbiome revealed by metagenomics and culture.</title>
        <authorList>
            <person name="Gilroy R."/>
            <person name="Ravi A."/>
            <person name="Getino M."/>
            <person name="Pursley I."/>
            <person name="Horton D.L."/>
            <person name="Alikhan N.F."/>
            <person name="Baker D."/>
            <person name="Gharbi K."/>
            <person name="Hall N."/>
            <person name="Watson M."/>
            <person name="Adriaenssens E.M."/>
            <person name="Foster-Nyarko E."/>
            <person name="Jarju S."/>
            <person name="Secka A."/>
            <person name="Antonio M."/>
            <person name="Oren A."/>
            <person name="Chaudhuri R.R."/>
            <person name="La Ragione R."/>
            <person name="Hildebrand F."/>
            <person name="Pallen M.J."/>
        </authorList>
    </citation>
    <scope>NUCLEOTIDE SEQUENCE</scope>
    <source>
        <strain evidence="6">1719</strain>
    </source>
</reference>
<keyword evidence="5" id="KW-0732">Signal</keyword>
<dbReference type="GO" id="GO:0005975">
    <property type="term" value="P:carbohydrate metabolic process"/>
    <property type="evidence" value="ECO:0007669"/>
    <property type="project" value="InterPro"/>
</dbReference>
<proteinExistence type="inferred from homology"/>
<dbReference type="AlphaFoldDB" id="A0A9D2AZM7"/>
<evidence type="ECO:0000256" key="3">
    <source>
        <dbReference type="ARBA" id="ARBA00023295"/>
    </source>
</evidence>
<accession>A0A9D2AZM7</accession>
<dbReference type="Proteomes" id="UP000824156">
    <property type="component" value="Unassembled WGS sequence"/>
</dbReference>
<dbReference type="PANTHER" id="PTHR31339:SF9">
    <property type="entry name" value="PLASMIN AND FIBRONECTIN-BINDING PROTEIN A"/>
    <property type="match status" value="1"/>
</dbReference>
<evidence type="ECO:0000256" key="5">
    <source>
        <dbReference type="SAM" id="SignalP"/>
    </source>
</evidence>
<dbReference type="InterPro" id="IPR012334">
    <property type="entry name" value="Pectin_lyas_fold"/>
</dbReference>
<reference evidence="6" key="2">
    <citation type="submission" date="2021-04" db="EMBL/GenBank/DDBJ databases">
        <authorList>
            <person name="Gilroy R."/>
        </authorList>
    </citation>
    <scope>NUCLEOTIDE SEQUENCE</scope>
    <source>
        <strain evidence="6">1719</strain>
    </source>
</reference>
<comment type="caution">
    <text evidence="6">The sequence shown here is derived from an EMBL/GenBank/DDBJ whole genome shotgun (WGS) entry which is preliminary data.</text>
</comment>
<comment type="similarity">
    <text evidence="1 4">Belongs to the glycosyl hydrolase 28 family.</text>
</comment>
<evidence type="ECO:0000313" key="7">
    <source>
        <dbReference type="Proteomes" id="UP000824156"/>
    </source>
</evidence>
<gene>
    <name evidence="6" type="ORF">H9853_12215</name>
</gene>
<dbReference type="Pfam" id="PF00295">
    <property type="entry name" value="Glyco_hydro_28"/>
    <property type="match status" value="1"/>
</dbReference>
<evidence type="ECO:0000256" key="1">
    <source>
        <dbReference type="ARBA" id="ARBA00008834"/>
    </source>
</evidence>
<dbReference type="InterPro" id="IPR011050">
    <property type="entry name" value="Pectin_lyase_fold/virulence"/>
</dbReference>
<evidence type="ECO:0000256" key="2">
    <source>
        <dbReference type="ARBA" id="ARBA00022801"/>
    </source>
</evidence>
<dbReference type="EMBL" id="DXEZ01000341">
    <property type="protein sequence ID" value="HIX55778.1"/>
    <property type="molecule type" value="Genomic_DNA"/>
</dbReference>
<name>A0A9D2AZM7_9SPHI</name>
<dbReference type="Gene3D" id="2.160.20.10">
    <property type="entry name" value="Single-stranded right-handed beta-helix, Pectin lyase-like"/>
    <property type="match status" value="1"/>
</dbReference>
<dbReference type="GO" id="GO:0004650">
    <property type="term" value="F:polygalacturonase activity"/>
    <property type="evidence" value="ECO:0007669"/>
    <property type="project" value="InterPro"/>
</dbReference>
<evidence type="ECO:0000256" key="4">
    <source>
        <dbReference type="RuleBase" id="RU361169"/>
    </source>
</evidence>
<evidence type="ECO:0000313" key="6">
    <source>
        <dbReference type="EMBL" id="HIX55778.1"/>
    </source>
</evidence>
<protein>
    <submittedName>
        <fullName evidence="6">Exopolygalacturonase</fullName>
    </submittedName>
</protein>
<feature type="signal peptide" evidence="5">
    <location>
        <begin position="1"/>
        <end position="23"/>
    </location>
</feature>
<keyword evidence="3 4" id="KW-0326">Glycosidase</keyword>
<keyword evidence="2 4" id="KW-0378">Hydrolase</keyword>
<dbReference type="InterPro" id="IPR000743">
    <property type="entry name" value="Glyco_hydro_28"/>
</dbReference>
<organism evidence="6 7">
    <name type="scientific">Candidatus Sphingobacterium stercoripullorum</name>
    <dbReference type="NCBI Taxonomy" id="2838759"/>
    <lineage>
        <taxon>Bacteria</taxon>
        <taxon>Pseudomonadati</taxon>
        <taxon>Bacteroidota</taxon>
        <taxon>Sphingobacteriia</taxon>
        <taxon>Sphingobacteriales</taxon>
        <taxon>Sphingobacteriaceae</taxon>
        <taxon>Sphingobacterium</taxon>
    </lineage>
</organism>
<feature type="chain" id="PRO_5038439707" evidence="5">
    <location>
        <begin position="24"/>
        <end position="443"/>
    </location>
</feature>
<dbReference type="PANTHER" id="PTHR31339">
    <property type="entry name" value="PECTIN LYASE-RELATED"/>
    <property type="match status" value="1"/>
</dbReference>
<dbReference type="SUPFAM" id="SSF51126">
    <property type="entry name" value="Pectin lyase-like"/>
    <property type="match status" value="1"/>
</dbReference>